<dbReference type="InterPro" id="IPR003594">
    <property type="entry name" value="HATPase_dom"/>
</dbReference>
<dbReference type="SUPFAM" id="SSF55874">
    <property type="entry name" value="ATPase domain of HSP90 chaperone/DNA topoisomerase II/histidine kinase"/>
    <property type="match status" value="1"/>
</dbReference>
<dbReference type="CDD" id="cd00075">
    <property type="entry name" value="HATPase"/>
    <property type="match status" value="1"/>
</dbReference>
<dbReference type="EC" id="2.7.13.3" evidence="3"/>
<sequence>MTHMKLNVKNIKTRIFKRNDGKNFLHFFVAFSIIFFVLTSIILNILATGIYKSTDQNLRNLAQSPLLSQLVEGNQMSSNMTNSPHPGNFGPTNSILIYDAAGKLIYPKSQDESTTDANRDNNAGLPEISSVQLEKAVHFDPSAVGSIRMLSVPSSYGGNYHYRYLTLNVTQVDTNGNSSWAYMQIFSNVDQLQEGLQRSRFIIITTMVIFWLLSIMASLYLAAWTRRPVVAAFERQKSFVENASHELRTPLAILQNRLELLFQNPNATILDESENISESLQEVRNMRLLTSNLLNLARRDSGIKIEPEETGLPFFKSLFANYEMLAENAGKQFSGQVDLDENIMLDQALTKQLMTILFDNALKYTDDDGEVKISVQKLNNQLNIIVSDNGEGISDQDKKKVFDRFYRVDKARTRQKGGLGLGLSLAKQIVDAYKGKVSVEDNHPKGTRFNIRLRLEK</sequence>
<dbReference type="Gene3D" id="1.10.287.130">
    <property type="match status" value="1"/>
</dbReference>
<dbReference type="CDD" id="cd00082">
    <property type="entry name" value="HisKA"/>
    <property type="match status" value="1"/>
</dbReference>
<dbReference type="GO" id="GO:0005886">
    <property type="term" value="C:plasma membrane"/>
    <property type="evidence" value="ECO:0007669"/>
    <property type="project" value="TreeGrafter"/>
</dbReference>
<feature type="transmembrane region" description="Helical" evidence="8">
    <location>
        <begin position="24"/>
        <end position="51"/>
    </location>
</feature>
<evidence type="ECO:0000256" key="8">
    <source>
        <dbReference type="SAM" id="Phobius"/>
    </source>
</evidence>
<dbReference type="PANTHER" id="PTHR45453">
    <property type="entry name" value="PHOSPHATE REGULON SENSOR PROTEIN PHOR"/>
    <property type="match status" value="1"/>
</dbReference>
<dbReference type="SUPFAM" id="SSF47384">
    <property type="entry name" value="Homodimeric domain of signal transducing histidine kinase"/>
    <property type="match status" value="1"/>
</dbReference>
<dbReference type="GO" id="GO:0016036">
    <property type="term" value="P:cellular response to phosphate starvation"/>
    <property type="evidence" value="ECO:0007669"/>
    <property type="project" value="TreeGrafter"/>
</dbReference>
<dbReference type="FunFam" id="3.30.565.10:FF:000006">
    <property type="entry name" value="Sensor histidine kinase WalK"/>
    <property type="match status" value="1"/>
</dbReference>
<accession>A0A2R5HGR9</accession>
<evidence type="ECO:0000256" key="2">
    <source>
        <dbReference type="ARBA" id="ARBA00004370"/>
    </source>
</evidence>
<evidence type="ECO:0000256" key="1">
    <source>
        <dbReference type="ARBA" id="ARBA00000085"/>
    </source>
</evidence>
<keyword evidence="6 10" id="KW-0418">Kinase</keyword>
<dbReference type="Proteomes" id="UP000245021">
    <property type="component" value="Unassembled WGS sequence"/>
</dbReference>
<reference evidence="10 11" key="1">
    <citation type="journal article" date="2018" name="Genome Announc.">
        <title>Draft Genome Sequence of Lactococcus sp. Strain NtB2 (JCM 32569), Isolated from the Gut of the Higher Termite Nasutitermes takasagoensis.</title>
        <authorList>
            <person name="Noda S."/>
            <person name="Aihara C."/>
            <person name="Yuki M."/>
            <person name="Ohkuma M."/>
        </authorList>
    </citation>
    <scope>NUCLEOTIDE SEQUENCE [LARGE SCALE GENOMIC DNA]</scope>
    <source>
        <strain evidence="10 11">NtB2</strain>
    </source>
</reference>
<gene>
    <name evidence="10" type="ORF">NtB2_01193</name>
</gene>
<dbReference type="InterPro" id="IPR050351">
    <property type="entry name" value="BphY/WalK/GraS-like"/>
</dbReference>
<dbReference type="PANTHER" id="PTHR45453:SF1">
    <property type="entry name" value="PHOSPHATE REGULON SENSOR PROTEIN PHOR"/>
    <property type="match status" value="1"/>
</dbReference>
<evidence type="ECO:0000256" key="3">
    <source>
        <dbReference type="ARBA" id="ARBA00012438"/>
    </source>
</evidence>
<dbReference type="InterPro" id="IPR004358">
    <property type="entry name" value="Sig_transdc_His_kin-like_C"/>
</dbReference>
<keyword evidence="8" id="KW-0812">Transmembrane</keyword>
<dbReference type="PROSITE" id="PS50109">
    <property type="entry name" value="HIS_KIN"/>
    <property type="match status" value="1"/>
</dbReference>
<feature type="transmembrane region" description="Helical" evidence="8">
    <location>
        <begin position="201"/>
        <end position="224"/>
    </location>
</feature>
<evidence type="ECO:0000313" key="10">
    <source>
        <dbReference type="EMBL" id="GBG97056.1"/>
    </source>
</evidence>
<proteinExistence type="predicted"/>
<dbReference type="GO" id="GO:0004721">
    <property type="term" value="F:phosphoprotein phosphatase activity"/>
    <property type="evidence" value="ECO:0007669"/>
    <property type="project" value="TreeGrafter"/>
</dbReference>
<keyword evidence="7" id="KW-0902">Two-component regulatory system</keyword>
<keyword evidence="11" id="KW-1185">Reference proteome</keyword>
<name>A0A2R5HGR9_9LACT</name>
<dbReference type="GO" id="GO:0000155">
    <property type="term" value="F:phosphorelay sensor kinase activity"/>
    <property type="evidence" value="ECO:0007669"/>
    <property type="project" value="InterPro"/>
</dbReference>
<comment type="catalytic activity">
    <reaction evidence="1">
        <text>ATP + protein L-histidine = ADP + protein N-phospho-L-histidine.</text>
        <dbReference type="EC" id="2.7.13.3"/>
    </reaction>
</comment>
<protein>
    <recommendedName>
        <fullName evidence="3">histidine kinase</fullName>
        <ecNumber evidence="3">2.7.13.3</ecNumber>
    </recommendedName>
</protein>
<dbReference type="SMART" id="SM00387">
    <property type="entry name" value="HATPase_c"/>
    <property type="match status" value="1"/>
</dbReference>
<dbReference type="InterPro" id="IPR036097">
    <property type="entry name" value="HisK_dim/P_sf"/>
</dbReference>
<dbReference type="Pfam" id="PF02518">
    <property type="entry name" value="HATPase_c"/>
    <property type="match status" value="1"/>
</dbReference>
<evidence type="ECO:0000256" key="7">
    <source>
        <dbReference type="ARBA" id="ARBA00023012"/>
    </source>
</evidence>
<keyword evidence="4" id="KW-0597">Phosphoprotein</keyword>
<evidence type="ECO:0000313" key="11">
    <source>
        <dbReference type="Proteomes" id="UP000245021"/>
    </source>
</evidence>
<evidence type="ECO:0000256" key="6">
    <source>
        <dbReference type="ARBA" id="ARBA00022777"/>
    </source>
</evidence>
<dbReference type="AlphaFoldDB" id="A0A2R5HGR9"/>
<comment type="subcellular location">
    <subcellularLocation>
        <location evidence="2">Membrane</location>
    </subcellularLocation>
</comment>
<keyword evidence="8" id="KW-1133">Transmembrane helix</keyword>
<dbReference type="PRINTS" id="PR00344">
    <property type="entry name" value="BCTRLSENSOR"/>
</dbReference>
<dbReference type="SMART" id="SM00388">
    <property type="entry name" value="HisKA"/>
    <property type="match status" value="1"/>
</dbReference>
<dbReference type="InterPro" id="IPR036890">
    <property type="entry name" value="HATPase_C_sf"/>
</dbReference>
<evidence type="ECO:0000259" key="9">
    <source>
        <dbReference type="PROSITE" id="PS50109"/>
    </source>
</evidence>
<keyword evidence="8" id="KW-0472">Membrane</keyword>
<dbReference type="Pfam" id="PF00512">
    <property type="entry name" value="HisKA"/>
    <property type="match status" value="1"/>
</dbReference>
<dbReference type="InterPro" id="IPR003661">
    <property type="entry name" value="HisK_dim/P_dom"/>
</dbReference>
<dbReference type="EMBL" id="BFFO01000006">
    <property type="protein sequence ID" value="GBG97056.1"/>
    <property type="molecule type" value="Genomic_DNA"/>
</dbReference>
<keyword evidence="5" id="KW-0808">Transferase</keyword>
<organism evidence="10 11">
    <name type="scientific">Lactococcus termiticola</name>
    <dbReference type="NCBI Taxonomy" id="2169526"/>
    <lineage>
        <taxon>Bacteria</taxon>
        <taxon>Bacillati</taxon>
        <taxon>Bacillota</taxon>
        <taxon>Bacilli</taxon>
        <taxon>Lactobacillales</taxon>
        <taxon>Streptococcaceae</taxon>
        <taxon>Lactococcus</taxon>
    </lineage>
</organism>
<evidence type="ECO:0000256" key="4">
    <source>
        <dbReference type="ARBA" id="ARBA00022553"/>
    </source>
</evidence>
<dbReference type="InterPro" id="IPR005467">
    <property type="entry name" value="His_kinase_dom"/>
</dbReference>
<evidence type="ECO:0000256" key="5">
    <source>
        <dbReference type="ARBA" id="ARBA00022679"/>
    </source>
</evidence>
<feature type="domain" description="Histidine kinase" evidence="9">
    <location>
        <begin position="242"/>
        <end position="457"/>
    </location>
</feature>
<comment type="caution">
    <text evidence="10">The sequence shown here is derived from an EMBL/GenBank/DDBJ whole genome shotgun (WGS) entry which is preliminary data.</text>
</comment>
<dbReference type="Gene3D" id="3.30.565.10">
    <property type="entry name" value="Histidine kinase-like ATPase, C-terminal domain"/>
    <property type="match status" value="1"/>
</dbReference>